<proteinExistence type="predicted"/>
<gene>
    <name evidence="1" type="ORF">TNIN_347851</name>
</gene>
<dbReference type="Proteomes" id="UP000886998">
    <property type="component" value="Unassembled WGS sequence"/>
</dbReference>
<comment type="caution">
    <text evidence="1">The sequence shown here is derived from an EMBL/GenBank/DDBJ whole genome shotgun (WGS) entry which is preliminary data.</text>
</comment>
<accession>A0A8X6X202</accession>
<dbReference type="AlphaFoldDB" id="A0A8X6X202"/>
<reference evidence="1" key="1">
    <citation type="submission" date="2020-08" db="EMBL/GenBank/DDBJ databases">
        <title>Multicomponent nature underlies the extraordinary mechanical properties of spider dragline silk.</title>
        <authorList>
            <person name="Kono N."/>
            <person name="Nakamura H."/>
            <person name="Mori M."/>
            <person name="Yoshida Y."/>
            <person name="Ohtoshi R."/>
            <person name="Malay A.D."/>
            <person name="Moran D.A.P."/>
            <person name="Tomita M."/>
            <person name="Numata K."/>
            <person name="Arakawa K."/>
        </authorList>
    </citation>
    <scope>NUCLEOTIDE SEQUENCE</scope>
</reference>
<evidence type="ECO:0000313" key="2">
    <source>
        <dbReference type="Proteomes" id="UP000886998"/>
    </source>
</evidence>
<sequence>MADLCFYGIYLGFYLPTSAIKRMPNLCVDFSHDLAITFFRKVAHTAVFVLWVLCPVIGLIRVSDITVLEKIGDKFSNIFCFYDAASSDVTSKDRISSLGLSVEMFMDRKSVLEENIARSG</sequence>
<name>A0A8X6X202_9ARAC</name>
<evidence type="ECO:0000313" key="1">
    <source>
        <dbReference type="EMBL" id="GFY45503.1"/>
    </source>
</evidence>
<organism evidence="1 2">
    <name type="scientific">Trichonephila inaurata madagascariensis</name>
    <dbReference type="NCBI Taxonomy" id="2747483"/>
    <lineage>
        <taxon>Eukaryota</taxon>
        <taxon>Metazoa</taxon>
        <taxon>Ecdysozoa</taxon>
        <taxon>Arthropoda</taxon>
        <taxon>Chelicerata</taxon>
        <taxon>Arachnida</taxon>
        <taxon>Araneae</taxon>
        <taxon>Araneomorphae</taxon>
        <taxon>Entelegynae</taxon>
        <taxon>Araneoidea</taxon>
        <taxon>Nephilidae</taxon>
        <taxon>Trichonephila</taxon>
        <taxon>Trichonephila inaurata</taxon>
    </lineage>
</organism>
<dbReference type="EMBL" id="BMAV01004894">
    <property type="protein sequence ID" value="GFY45503.1"/>
    <property type="molecule type" value="Genomic_DNA"/>
</dbReference>
<keyword evidence="2" id="KW-1185">Reference proteome</keyword>
<protein>
    <submittedName>
        <fullName evidence="1">Uncharacterized protein</fullName>
    </submittedName>
</protein>